<dbReference type="VEuPathDB" id="VectorBase:AMIN014440"/>
<reference evidence="1" key="2">
    <citation type="submission" date="2020-05" db="UniProtKB">
        <authorList>
            <consortium name="EnsemblMetazoa"/>
        </authorList>
    </citation>
    <scope>IDENTIFICATION</scope>
    <source>
        <strain evidence="1">MINIMUS1</strain>
    </source>
</reference>
<protein>
    <submittedName>
        <fullName evidence="1">Uncharacterized protein</fullName>
    </submittedName>
</protein>
<reference evidence="2" key="1">
    <citation type="submission" date="2013-03" db="EMBL/GenBank/DDBJ databases">
        <title>The Genome Sequence of Anopheles minimus MINIMUS1.</title>
        <authorList>
            <consortium name="The Broad Institute Genomics Platform"/>
            <person name="Neafsey D.E."/>
            <person name="Walton C."/>
            <person name="Walker B."/>
            <person name="Young S.K."/>
            <person name="Zeng Q."/>
            <person name="Gargeya S."/>
            <person name="Fitzgerald M."/>
            <person name="Haas B."/>
            <person name="Abouelleil A."/>
            <person name="Allen A.W."/>
            <person name="Alvarado L."/>
            <person name="Arachchi H.M."/>
            <person name="Berlin A.M."/>
            <person name="Chapman S.B."/>
            <person name="Gainer-Dewar J."/>
            <person name="Goldberg J."/>
            <person name="Griggs A."/>
            <person name="Gujja S."/>
            <person name="Hansen M."/>
            <person name="Howarth C."/>
            <person name="Imamovic A."/>
            <person name="Ireland A."/>
            <person name="Larimer J."/>
            <person name="McCowan C."/>
            <person name="Murphy C."/>
            <person name="Pearson M."/>
            <person name="Poon T.W."/>
            <person name="Priest M."/>
            <person name="Roberts A."/>
            <person name="Saif S."/>
            <person name="Shea T."/>
            <person name="Sisk P."/>
            <person name="Sykes S."/>
            <person name="Wortman J."/>
            <person name="Nusbaum C."/>
            <person name="Birren B."/>
        </authorList>
    </citation>
    <scope>NUCLEOTIDE SEQUENCE [LARGE SCALE GENOMIC DNA]</scope>
    <source>
        <strain evidence="2">MINIMUS1</strain>
    </source>
</reference>
<evidence type="ECO:0000313" key="1">
    <source>
        <dbReference type="EnsemblMetazoa" id="AMIN014440-PA"/>
    </source>
</evidence>
<dbReference type="EnsemblMetazoa" id="AMIN014440-RA">
    <property type="protein sequence ID" value="AMIN014440-PA"/>
    <property type="gene ID" value="AMIN014440"/>
</dbReference>
<dbReference type="Proteomes" id="UP000075920">
    <property type="component" value="Unassembled WGS sequence"/>
</dbReference>
<sequence length="26" mass="3127">MVERARELYSRKKKPLDHGCWCCVAF</sequence>
<proteinExistence type="predicted"/>
<keyword evidence="2" id="KW-1185">Reference proteome</keyword>
<evidence type="ECO:0000313" key="2">
    <source>
        <dbReference type="Proteomes" id="UP000075920"/>
    </source>
</evidence>
<organism evidence="1 2">
    <name type="scientific">Anopheles minimus</name>
    <dbReference type="NCBI Taxonomy" id="112268"/>
    <lineage>
        <taxon>Eukaryota</taxon>
        <taxon>Metazoa</taxon>
        <taxon>Ecdysozoa</taxon>
        <taxon>Arthropoda</taxon>
        <taxon>Hexapoda</taxon>
        <taxon>Insecta</taxon>
        <taxon>Pterygota</taxon>
        <taxon>Neoptera</taxon>
        <taxon>Endopterygota</taxon>
        <taxon>Diptera</taxon>
        <taxon>Nematocera</taxon>
        <taxon>Culicoidea</taxon>
        <taxon>Culicidae</taxon>
        <taxon>Anophelinae</taxon>
        <taxon>Anopheles</taxon>
    </lineage>
</organism>
<dbReference type="AlphaFoldDB" id="A0A182WP26"/>
<name>A0A182WP26_9DIPT</name>
<accession>A0A182WP26</accession>